<evidence type="ECO:0000313" key="1">
    <source>
        <dbReference type="EMBL" id="KAK7339491.1"/>
    </source>
</evidence>
<reference evidence="1 2" key="1">
    <citation type="submission" date="2024-01" db="EMBL/GenBank/DDBJ databases">
        <title>The genomes of 5 underutilized Papilionoideae crops provide insights into root nodulation and disease resistanc.</title>
        <authorList>
            <person name="Jiang F."/>
        </authorList>
    </citation>
    <scope>NUCLEOTIDE SEQUENCE [LARGE SCALE GENOMIC DNA]</scope>
    <source>
        <strain evidence="1">LVBAO_FW01</strain>
        <tissue evidence="1">Leaves</tissue>
    </source>
</reference>
<name>A0AAN9LPN1_CANGL</name>
<keyword evidence="2" id="KW-1185">Reference proteome</keyword>
<dbReference type="Proteomes" id="UP001367508">
    <property type="component" value="Unassembled WGS sequence"/>
</dbReference>
<proteinExistence type="predicted"/>
<accession>A0AAN9LPN1</accession>
<dbReference type="EMBL" id="JAYMYQ010000004">
    <property type="protein sequence ID" value="KAK7339491.1"/>
    <property type="molecule type" value="Genomic_DNA"/>
</dbReference>
<comment type="caution">
    <text evidence="1">The sequence shown here is derived from an EMBL/GenBank/DDBJ whole genome shotgun (WGS) entry which is preliminary data.</text>
</comment>
<evidence type="ECO:0000313" key="2">
    <source>
        <dbReference type="Proteomes" id="UP001367508"/>
    </source>
</evidence>
<sequence>MLLYLIQFTGIQFFSSIVHTRLLYQKEKQNINDISWMAEVPELRRIARSIRRSTVLTLYTTANMEFNNPILPLLLSLARNFNIMCCCGNFPSLGDRYLEAQFFAAVSCRIGLTSIRLTNCVPLKYGSLGRIEGQRIWDVAKFGLNLTLPHRDCEL</sequence>
<dbReference type="AlphaFoldDB" id="A0AAN9LPN1"/>
<protein>
    <submittedName>
        <fullName evidence="1">Uncharacterized protein</fullName>
    </submittedName>
</protein>
<organism evidence="1 2">
    <name type="scientific">Canavalia gladiata</name>
    <name type="common">Sword bean</name>
    <name type="synonym">Dolichos gladiatus</name>
    <dbReference type="NCBI Taxonomy" id="3824"/>
    <lineage>
        <taxon>Eukaryota</taxon>
        <taxon>Viridiplantae</taxon>
        <taxon>Streptophyta</taxon>
        <taxon>Embryophyta</taxon>
        <taxon>Tracheophyta</taxon>
        <taxon>Spermatophyta</taxon>
        <taxon>Magnoliopsida</taxon>
        <taxon>eudicotyledons</taxon>
        <taxon>Gunneridae</taxon>
        <taxon>Pentapetalae</taxon>
        <taxon>rosids</taxon>
        <taxon>fabids</taxon>
        <taxon>Fabales</taxon>
        <taxon>Fabaceae</taxon>
        <taxon>Papilionoideae</taxon>
        <taxon>50 kb inversion clade</taxon>
        <taxon>NPAAA clade</taxon>
        <taxon>indigoferoid/millettioid clade</taxon>
        <taxon>Phaseoleae</taxon>
        <taxon>Canavalia</taxon>
    </lineage>
</organism>
<gene>
    <name evidence="1" type="ORF">VNO77_20162</name>
</gene>